<dbReference type="GO" id="GO:0061630">
    <property type="term" value="F:ubiquitin protein ligase activity"/>
    <property type="evidence" value="ECO:0007669"/>
    <property type="project" value="UniProtKB-EC"/>
</dbReference>
<dbReference type="PROSITE" id="PS50071">
    <property type="entry name" value="HOMEOBOX_2"/>
    <property type="match status" value="1"/>
</dbReference>
<keyword evidence="18" id="KW-1185">Reference proteome</keyword>
<dbReference type="SUPFAM" id="SSF57850">
    <property type="entry name" value="RING/U-box"/>
    <property type="match status" value="1"/>
</dbReference>
<evidence type="ECO:0000256" key="4">
    <source>
        <dbReference type="ARBA" id="ARBA00004123"/>
    </source>
</evidence>
<dbReference type="CDD" id="cd00086">
    <property type="entry name" value="homeodomain"/>
    <property type="match status" value="1"/>
</dbReference>
<evidence type="ECO:0000256" key="5">
    <source>
        <dbReference type="ARBA" id="ARBA00007930"/>
    </source>
</evidence>
<feature type="DNA-binding region" description="Homeobox" evidence="13">
    <location>
        <begin position="644"/>
        <end position="703"/>
    </location>
</feature>
<dbReference type="Pfam" id="PF00046">
    <property type="entry name" value="Homeodomain"/>
    <property type="match status" value="1"/>
</dbReference>
<reference evidence="19" key="1">
    <citation type="submission" date="2024-02" db="UniProtKB">
        <authorList>
            <consortium name="WormBaseParasite"/>
        </authorList>
    </citation>
    <scope>IDENTIFICATION</scope>
</reference>
<keyword evidence="12 13" id="KW-0539">Nucleus</keyword>
<comment type="catalytic activity">
    <reaction evidence="1">
        <text>S-ubiquitinyl-[E2 ubiquitin-conjugating enzyme]-L-cysteine + [acceptor protein]-L-lysine = [E2 ubiquitin-conjugating enzyme]-L-cysteine + N(6)-ubiquitinyl-[acceptor protein]-L-lysine.</text>
        <dbReference type="EC" id="2.3.2.27"/>
    </reaction>
</comment>
<dbReference type="PROSITE" id="PS00170">
    <property type="entry name" value="CSA_PPIASE_1"/>
    <property type="match status" value="1"/>
</dbReference>
<evidence type="ECO:0000256" key="1">
    <source>
        <dbReference type="ARBA" id="ARBA00000900"/>
    </source>
</evidence>
<keyword evidence="7" id="KW-0833">Ubl conjugation pathway</keyword>
<dbReference type="InterPro" id="IPR013083">
    <property type="entry name" value="Znf_RING/FYVE/PHD"/>
</dbReference>
<comment type="function">
    <text evidence="3">May catalyze the cis-trans isomerization of proline imidic peptide bonds in oligopeptides thereby assisting the folding of proteins. May also function as a chaperone, playing a role in intracellular transport of proteins. May also have a protein ubiquitin ligase activity acting as an E3 ubiquitin protein ligase or as a ubiquitin-ubiquitin ligase promoting elongation of ubiquitin chains on proteins.</text>
</comment>
<dbReference type="FunFam" id="2.40.100.10:FF:000014">
    <property type="entry name" value="Peptidyl-prolyl cis-trans isomerase cyp65"/>
    <property type="match status" value="1"/>
</dbReference>
<dbReference type="Pfam" id="PF16878">
    <property type="entry name" value="SIX1_SD"/>
    <property type="match status" value="1"/>
</dbReference>
<feature type="domain" description="Homeobox" evidence="15">
    <location>
        <begin position="642"/>
        <end position="702"/>
    </location>
</feature>
<evidence type="ECO:0000256" key="8">
    <source>
        <dbReference type="ARBA" id="ARBA00023110"/>
    </source>
</evidence>
<dbReference type="Pfam" id="PF00160">
    <property type="entry name" value="Pro_isomerase"/>
    <property type="match status" value="1"/>
</dbReference>
<sequence>MGKKQHQKDKLYLTTQEWRYEFGGHKDSQSRKRKIEFKRLPFSHCSLSLVPYTNPVCCPEGYLFDYETIINYLKDNKINPCTGKKLSIKDIIKLNFTKDKKGNQIDPVKYKPFTENSTIACIRQSGNVYDLETIQELSFKTGWMKDPQNDIPFQKKDVIILQNPNNLDKFNIEAFLHVKNDEKKRLEIEKEKTITQKGDYFFNSVSSEVKETLKELEKEYDLQKPSSSTSKAVQVVDKFNSANYSQGKVAAGFTSTAFDPITENKAAILDDETVKYKLVTSNGYVKILTNIGHLNLELYCKAAPKTCENFITHCENGYYDNTTFHRLVKYFLIQGGDPTGTGRGGQSIWGKPFGNEIGGNNGYTHSERGMISMANKGVDFTNQSQFFIIFRPMPSLNGKHTVFGKVVGGTNTLKAMEEIETDGETPKSIVKILSTDVIKNPFKEAEEQLKKERFDMTEEGKRQKEEANKTFKDLHSTVFSNDIGKYINPKSIDSIKRKSTSQNYETAKKKKNLTSKPFSDFSSCPIIFSIDQLECICEALYQEKNGEKLVSLFETDYFVINCYTQSSSVQRGYLYALYHSQKFDELFRIISQSTFEEKYFEELQDLWYKARYAENELRKQKELGPVEKYRLRKKHPPPRSIWDGQETIYSFKENSRKVLRQFYKKNKYPTTEEKKDISRITGLKLMQISNWFKNRRQRDKSTSDGNNIYDYSTINGLGGLTSMDSMMMNHHVGYDNMVM</sequence>
<dbReference type="Proteomes" id="UP000035681">
    <property type="component" value="Unplaced"/>
</dbReference>
<dbReference type="InterPro" id="IPR017970">
    <property type="entry name" value="Homeobox_CS"/>
</dbReference>
<dbReference type="AlphaFoldDB" id="A0AAF5CSP9"/>
<dbReference type="SUPFAM" id="SSF46689">
    <property type="entry name" value="Homeodomain-like"/>
    <property type="match status" value="1"/>
</dbReference>
<evidence type="ECO:0000256" key="11">
    <source>
        <dbReference type="ARBA" id="ARBA00023235"/>
    </source>
</evidence>
<dbReference type="InterPro" id="IPR029000">
    <property type="entry name" value="Cyclophilin-like_dom_sf"/>
</dbReference>
<evidence type="ECO:0000313" key="19">
    <source>
        <dbReference type="WBParaSite" id="TCONS_00001175.p1"/>
    </source>
</evidence>
<dbReference type="PANTHER" id="PTHR10390">
    <property type="entry name" value="HOMEOBOX PROTEIN SIX"/>
    <property type="match status" value="1"/>
</dbReference>
<dbReference type="PRINTS" id="PR00153">
    <property type="entry name" value="CSAPPISMRASE"/>
</dbReference>
<dbReference type="InterPro" id="IPR001356">
    <property type="entry name" value="HD"/>
</dbReference>
<evidence type="ECO:0000259" key="17">
    <source>
        <dbReference type="PROSITE" id="PS51698"/>
    </source>
</evidence>
<accession>A0AAF5CSP9</accession>
<comment type="catalytic activity">
    <reaction evidence="2">
        <text>[protein]-peptidylproline (omega=180) = [protein]-peptidylproline (omega=0)</text>
        <dbReference type="Rhea" id="RHEA:16237"/>
        <dbReference type="Rhea" id="RHEA-COMP:10747"/>
        <dbReference type="Rhea" id="RHEA-COMP:10748"/>
        <dbReference type="ChEBI" id="CHEBI:83833"/>
        <dbReference type="ChEBI" id="CHEBI:83834"/>
        <dbReference type="EC" id="5.2.1.8"/>
    </reaction>
</comment>
<evidence type="ECO:0000256" key="2">
    <source>
        <dbReference type="ARBA" id="ARBA00000971"/>
    </source>
</evidence>
<dbReference type="PROSITE" id="PS50072">
    <property type="entry name" value="CSA_PPIASE_2"/>
    <property type="match status" value="1"/>
</dbReference>
<dbReference type="PROSITE" id="PS51698">
    <property type="entry name" value="U_BOX"/>
    <property type="match status" value="1"/>
</dbReference>
<evidence type="ECO:0000256" key="10">
    <source>
        <dbReference type="ARBA" id="ARBA00023155"/>
    </source>
</evidence>
<keyword evidence="10 13" id="KW-0371">Homeobox</keyword>
<evidence type="ECO:0000256" key="12">
    <source>
        <dbReference type="ARBA" id="ARBA00023242"/>
    </source>
</evidence>
<comment type="subcellular location">
    <subcellularLocation>
        <location evidence="4 13 14">Nucleus</location>
    </subcellularLocation>
</comment>
<evidence type="ECO:0000259" key="15">
    <source>
        <dbReference type="PROSITE" id="PS50071"/>
    </source>
</evidence>
<comment type="similarity">
    <text evidence="5">Belongs to the cyclophilin-type PPIase family. PPIL2 subfamily.</text>
</comment>
<keyword evidence="8" id="KW-0697">Rotamase</keyword>
<dbReference type="Gene3D" id="3.30.40.10">
    <property type="entry name" value="Zinc/RING finger domain, C3HC4 (zinc finger)"/>
    <property type="match status" value="1"/>
</dbReference>
<dbReference type="SMART" id="SM00389">
    <property type="entry name" value="HOX"/>
    <property type="match status" value="1"/>
</dbReference>
<dbReference type="SMART" id="SM00504">
    <property type="entry name" value="Ubox"/>
    <property type="match status" value="1"/>
</dbReference>
<dbReference type="GO" id="GO:0005634">
    <property type="term" value="C:nucleus"/>
    <property type="evidence" value="ECO:0007669"/>
    <property type="project" value="UniProtKB-SubCell"/>
</dbReference>
<dbReference type="GO" id="GO:0000978">
    <property type="term" value="F:RNA polymerase II cis-regulatory region sequence-specific DNA binding"/>
    <property type="evidence" value="ECO:0007669"/>
    <property type="project" value="TreeGrafter"/>
</dbReference>
<evidence type="ECO:0000256" key="14">
    <source>
        <dbReference type="RuleBase" id="RU000682"/>
    </source>
</evidence>
<keyword evidence="9 13" id="KW-0238">DNA-binding</keyword>
<evidence type="ECO:0000256" key="3">
    <source>
        <dbReference type="ARBA" id="ARBA00003697"/>
    </source>
</evidence>
<dbReference type="WBParaSite" id="TCONS_00001175.p1">
    <property type="protein sequence ID" value="TCONS_00001175.p1"/>
    <property type="gene ID" value="XLOC_001096"/>
</dbReference>
<evidence type="ECO:0000256" key="7">
    <source>
        <dbReference type="ARBA" id="ARBA00022786"/>
    </source>
</evidence>
<dbReference type="GO" id="GO:0006457">
    <property type="term" value="P:protein folding"/>
    <property type="evidence" value="ECO:0007669"/>
    <property type="project" value="InterPro"/>
</dbReference>
<proteinExistence type="inferred from homology"/>
<evidence type="ECO:0000256" key="6">
    <source>
        <dbReference type="ARBA" id="ARBA00022679"/>
    </source>
</evidence>
<keyword evidence="11" id="KW-0413">Isomerase</keyword>
<dbReference type="Gene3D" id="2.40.100.10">
    <property type="entry name" value="Cyclophilin-like"/>
    <property type="match status" value="1"/>
</dbReference>
<dbReference type="GO" id="GO:0005667">
    <property type="term" value="C:transcription regulator complex"/>
    <property type="evidence" value="ECO:0007669"/>
    <property type="project" value="TreeGrafter"/>
</dbReference>
<feature type="domain" description="U-box" evidence="17">
    <location>
        <begin position="38"/>
        <end position="111"/>
    </location>
</feature>
<protein>
    <submittedName>
        <fullName evidence="19">Homeobox domain-containing protein</fullName>
    </submittedName>
</protein>
<name>A0AAF5CSP9_STRER</name>
<keyword evidence="6" id="KW-0808">Transferase</keyword>
<feature type="domain" description="PPIase cyclophilin-type" evidence="16">
    <location>
        <begin position="289"/>
        <end position="437"/>
    </location>
</feature>
<dbReference type="PANTHER" id="PTHR10390:SF44">
    <property type="entry name" value="SIX HOMEOBOX 4"/>
    <property type="match status" value="1"/>
</dbReference>
<evidence type="ECO:0000259" key="16">
    <source>
        <dbReference type="PROSITE" id="PS50072"/>
    </source>
</evidence>
<dbReference type="InterPro" id="IPR031701">
    <property type="entry name" value="SIX1_SD"/>
</dbReference>
<evidence type="ECO:0000256" key="13">
    <source>
        <dbReference type="PROSITE-ProRule" id="PRU00108"/>
    </source>
</evidence>
<dbReference type="InterPro" id="IPR009057">
    <property type="entry name" value="Homeodomain-like_sf"/>
</dbReference>
<evidence type="ECO:0000313" key="18">
    <source>
        <dbReference type="Proteomes" id="UP000035681"/>
    </source>
</evidence>
<organism evidence="18 19">
    <name type="scientific">Strongyloides stercoralis</name>
    <name type="common">Threadworm</name>
    <dbReference type="NCBI Taxonomy" id="6248"/>
    <lineage>
        <taxon>Eukaryota</taxon>
        <taxon>Metazoa</taxon>
        <taxon>Ecdysozoa</taxon>
        <taxon>Nematoda</taxon>
        <taxon>Chromadorea</taxon>
        <taxon>Rhabditida</taxon>
        <taxon>Tylenchina</taxon>
        <taxon>Panagrolaimomorpha</taxon>
        <taxon>Strongyloidoidea</taxon>
        <taxon>Strongyloididae</taxon>
        <taxon>Strongyloides</taxon>
    </lineage>
</organism>
<dbReference type="Gene3D" id="1.10.10.60">
    <property type="entry name" value="Homeodomain-like"/>
    <property type="match status" value="1"/>
</dbReference>
<dbReference type="GO" id="GO:0016567">
    <property type="term" value="P:protein ubiquitination"/>
    <property type="evidence" value="ECO:0007669"/>
    <property type="project" value="InterPro"/>
</dbReference>
<evidence type="ECO:0000256" key="9">
    <source>
        <dbReference type="ARBA" id="ARBA00023125"/>
    </source>
</evidence>
<dbReference type="GO" id="GO:0000981">
    <property type="term" value="F:DNA-binding transcription factor activity, RNA polymerase II-specific"/>
    <property type="evidence" value="ECO:0007669"/>
    <property type="project" value="InterPro"/>
</dbReference>
<dbReference type="SUPFAM" id="SSF50891">
    <property type="entry name" value="Cyclophilin-like"/>
    <property type="match status" value="1"/>
</dbReference>
<dbReference type="GO" id="GO:0003755">
    <property type="term" value="F:peptidyl-prolyl cis-trans isomerase activity"/>
    <property type="evidence" value="ECO:0007669"/>
    <property type="project" value="UniProtKB-KW"/>
</dbReference>
<dbReference type="PROSITE" id="PS00027">
    <property type="entry name" value="HOMEOBOX_1"/>
    <property type="match status" value="1"/>
</dbReference>
<dbReference type="InterPro" id="IPR003613">
    <property type="entry name" value="Ubox_domain"/>
</dbReference>
<dbReference type="InterPro" id="IPR002130">
    <property type="entry name" value="Cyclophilin-type_PPIase_dom"/>
</dbReference>
<dbReference type="InterPro" id="IPR020892">
    <property type="entry name" value="Cyclophilin-type_PPIase_CS"/>
</dbReference>